<dbReference type="EMBL" id="JACIJI010000011">
    <property type="protein sequence ID" value="MBB5720250.1"/>
    <property type="molecule type" value="Genomic_DNA"/>
</dbReference>
<dbReference type="RefSeq" id="WP_184005917.1">
    <property type="nucleotide sequence ID" value="NZ_BAABIF010000028.1"/>
</dbReference>
<dbReference type="Pfam" id="PF13604">
    <property type="entry name" value="AAA_30"/>
    <property type="match status" value="1"/>
</dbReference>
<dbReference type="SUPFAM" id="SSF52540">
    <property type="entry name" value="P-loop containing nucleoside triphosphate hydrolases"/>
    <property type="match status" value="2"/>
</dbReference>
<dbReference type="Proteomes" id="UP000554342">
    <property type="component" value="Unassembled WGS sequence"/>
</dbReference>
<proteinExistence type="predicted"/>
<dbReference type="AlphaFoldDB" id="A0A840Z3E7"/>
<dbReference type="InterPro" id="IPR027417">
    <property type="entry name" value="P-loop_NTPase"/>
</dbReference>
<dbReference type="CDD" id="cd17933">
    <property type="entry name" value="DEXSc_RecD-like"/>
    <property type="match status" value="1"/>
</dbReference>
<protein>
    <submittedName>
        <fullName evidence="1">ATP-dependent exoDNAse (Exonuclease V) alpha subunit</fullName>
    </submittedName>
</protein>
<organism evidence="1 2">
    <name type="scientific">Stakelama sediminis</name>
    <dbReference type="NCBI Taxonomy" id="463200"/>
    <lineage>
        <taxon>Bacteria</taxon>
        <taxon>Pseudomonadati</taxon>
        <taxon>Pseudomonadota</taxon>
        <taxon>Alphaproteobacteria</taxon>
        <taxon>Sphingomonadales</taxon>
        <taxon>Sphingomonadaceae</taxon>
        <taxon>Stakelama</taxon>
    </lineage>
</organism>
<accession>A0A840Z3E7</accession>
<dbReference type="Gene3D" id="2.30.30.940">
    <property type="match status" value="1"/>
</dbReference>
<gene>
    <name evidence="1" type="ORF">FHR23_003213</name>
</gene>
<keyword evidence="1" id="KW-0378">Hydrolase</keyword>
<evidence type="ECO:0000313" key="1">
    <source>
        <dbReference type="EMBL" id="MBB5720250.1"/>
    </source>
</evidence>
<reference evidence="1 2" key="1">
    <citation type="submission" date="2020-08" db="EMBL/GenBank/DDBJ databases">
        <title>Genomic Encyclopedia of Type Strains, Phase IV (KMG-IV): sequencing the most valuable type-strain genomes for metagenomic binning, comparative biology and taxonomic classification.</title>
        <authorList>
            <person name="Goeker M."/>
        </authorList>
    </citation>
    <scope>NUCLEOTIDE SEQUENCE [LARGE SCALE GENOMIC DNA]</scope>
    <source>
        <strain evidence="1 2">DSM 27203</strain>
    </source>
</reference>
<name>A0A840Z3E7_9SPHN</name>
<keyword evidence="2" id="KW-1185">Reference proteome</keyword>
<dbReference type="CDD" id="cd18809">
    <property type="entry name" value="SF1_C_RecD"/>
    <property type="match status" value="1"/>
</dbReference>
<comment type="caution">
    <text evidence="1">The sequence shown here is derived from an EMBL/GenBank/DDBJ whole genome shotgun (WGS) entry which is preliminary data.</text>
</comment>
<dbReference type="Gene3D" id="3.40.50.300">
    <property type="entry name" value="P-loop containing nucleotide triphosphate hydrolases"/>
    <property type="match status" value="2"/>
</dbReference>
<keyword evidence="1" id="KW-0540">Nuclease</keyword>
<keyword evidence="1" id="KW-0269">Exonuclease</keyword>
<dbReference type="GO" id="GO:0004527">
    <property type="term" value="F:exonuclease activity"/>
    <property type="evidence" value="ECO:0007669"/>
    <property type="project" value="UniProtKB-KW"/>
</dbReference>
<evidence type="ECO:0000313" key="2">
    <source>
        <dbReference type="Proteomes" id="UP000554342"/>
    </source>
</evidence>
<sequence length="654" mass="69881">MDQASLTTAWREQADALGFDEGTRRRLVAQAAARTLQQPRPDTAMRAHAADQAVAFASAKLAEREAVFSAAALEREASTAARGAVGHGEIVAAIARAEQAQALVPRAAPKAAKGMMGFATREAIATEQRMLSIEAEGRTRFEALHDRIDAARIIAAAELASAERGHTWTQGQKDATRGLLMSPASVTGIQGSAGTAKTTTVLATYARAARAQGLSVRALAPTAGAADVLGRAIASEPMTVAKMLINSDKDIEQECEAWIVDEASMLSARDSAQLIARACDARARLILVGDVAQLGSVEAGRAFGQLQEHGMPTFILDQIVRQTNVHTLEAVEAMLAGEAATAFAALDTGGGSIVEHAEEDIRRAFIARDFVALSPQERADTLVLDPTREGRQRLTDTIRLALRGDGTLGPDAITATVLEPRNLTRAETANAASYIPGDIVLFRRGNRSAKIARGQGYRVESIDPDAGTLSLLNPKGSRVDWQPSRWGGSEAEVYREIEQEFRSGERIQFTRNNPNAHRRNGMIATVTALDPDGAGLTVALPDGSTQTLDLNRLTDRHFRQGWVQTIHSAQSATAERVLAHMESFRTNIVDAAAAYVAISRARSHAALYTDSRAALTEALGLRDGAQVGAIDGAMQRESSIDFDIKSEGHAHSVW</sequence>